<gene>
    <name evidence="2" type="ORF">BD833_101491</name>
</gene>
<dbReference type="InterPro" id="IPR003673">
    <property type="entry name" value="CoA-Trfase_fam_III"/>
</dbReference>
<evidence type="ECO:0000256" key="1">
    <source>
        <dbReference type="ARBA" id="ARBA00022679"/>
    </source>
</evidence>
<dbReference type="Gene3D" id="3.30.1540.10">
    <property type="entry name" value="formyl-coa transferase, domain 3"/>
    <property type="match status" value="1"/>
</dbReference>
<name>A0A5S5D7P5_9ACTN</name>
<organism evidence="2 3">
    <name type="scientific">Blastococcus xanthinilyticus</name>
    <dbReference type="NCBI Taxonomy" id="1564164"/>
    <lineage>
        <taxon>Bacteria</taxon>
        <taxon>Bacillati</taxon>
        <taxon>Actinomycetota</taxon>
        <taxon>Actinomycetes</taxon>
        <taxon>Geodermatophilales</taxon>
        <taxon>Geodermatophilaceae</taxon>
        <taxon>Blastococcus</taxon>
    </lineage>
</organism>
<dbReference type="InterPro" id="IPR044855">
    <property type="entry name" value="CoA-Trfase_III_dom3_sf"/>
</dbReference>
<sequence length="413" mass="43752">MTALLLDGVRVLDLSTMIAAPTTATILGDYGADVVKVEMPGTGDFVRRFGRQVDGQGLYWKTLSRGKRSVALDLRRPEGRDLVLRWIGQFDVLVENFRPGTLERWGLAPADLRAVNPRLVVLRVTAYGQDGPYRDRPGFGTLAEALAGLASVAGYDDRPPLLPAYPLADIMAGNLGATAVLAALMRRQATGTGDTIDLAIYEAALKLVEINVLEYQQTGAEHGRTGNRYGPAAPRGSYQCRDGLWIALSGSTQPMAQHVLRTIGGEELVVDPRFATNADRVQHVQELDDLIAAWCRTRDRDDAIAELTAGGCAVGPLESVATMLDNPQVRHRGSIVTVDDPDLGPLAMTGAYPSFSDGGTRIGRPGPADVGADTDAVLAADLGLAADELAALRAAGVTAGPAAVPPEEPQDAL</sequence>
<keyword evidence="1 2" id="KW-0808">Transferase</keyword>
<protein>
    <submittedName>
        <fullName evidence="2">Crotonobetainyl-CoA:carnitine CoA-transferase CaiB-like acyl-CoA transferase</fullName>
    </submittedName>
</protein>
<dbReference type="SUPFAM" id="SSF89796">
    <property type="entry name" value="CoA-transferase family III (CaiB/BaiF)"/>
    <property type="match status" value="1"/>
</dbReference>
<proteinExistence type="predicted"/>
<dbReference type="InterPro" id="IPR050483">
    <property type="entry name" value="CoA-transferase_III_domain"/>
</dbReference>
<dbReference type="Proteomes" id="UP000322499">
    <property type="component" value="Unassembled WGS sequence"/>
</dbReference>
<dbReference type="RefSeq" id="WP_166531509.1">
    <property type="nucleotide sequence ID" value="NZ_VNHW01000001.1"/>
</dbReference>
<evidence type="ECO:0000313" key="2">
    <source>
        <dbReference type="EMBL" id="TYP90772.1"/>
    </source>
</evidence>
<evidence type="ECO:0000313" key="3">
    <source>
        <dbReference type="Proteomes" id="UP000322499"/>
    </source>
</evidence>
<dbReference type="EMBL" id="VNHW01000001">
    <property type="protein sequence ID" value="TYP90772.1"/>
    <property type="molecule type" value="Genomic_DNA"/>
</dbReference>
<accession>A0A5S5D7P5</accession>
<keyword evidence="3" id="KW-1185">Reference proteome</keyword>
<dbReference type="InterPro" id="IPR023606">
    <property type="entry name" value="CoA-Trfase_III_dom_1_sf"/>
</dbReference>
<dbReference type="AlphaFoldDB" id="A0A5S5D7P5"/>
<dbReference type="Pfam" id="PF02515">
    <property type="entry name" value="CoA_transf_3"/>
    <property type="match status" value="1"/>
</dbReference>
<dbReference type="Gene3D" id="3.40.50.10540">
    <property type="entry name" value="Crotonobetainyl-coa:carnitine coa-transferase, domain 1"/>
    <property type="match status" value="1"/>
</dbReference>
<dbReference type="GO" id="GO:0008410">
    <property type="term" value="F:CoA-transferase activity"/>
    <property type="evidence" value="ECO:0007669"/>
    <property type="project" value="TreeGrafter"/>
</dbReference>
<dbReference type="PANTHER" id="PTHR48207:SF3">
    <property type="entry name" value="SUCCINATE--HYDROXYMETHYLGLUTARATE COA-TRANSFERASE"/>
    <property type="match status" value="1"/>
</dbReference>
<dbReference type="PANTHER" id="PTHR48207">
    <property type="entry name" value="SUCCINATE--HYDROXYMETHYLGLUTARATE COA-TRANSFERASE"/>
    <property type="match status" value="1"/>
</dbReference>
<comment type="caution">
    <text evidence="2">The sequence shown here is derived from an EMBL/GenBank/DDBJ whole genome shotgun (WGS) entry which is preliminary data.</text>
</comment>
<reference evidence="2 3" key="1">
    <citation type="submission" date="2019-07" db="EMBL/GenBank/DDBJ databases">
        <title>Genomic Encyclopedia of Archaeal and Bacterial Type Strains, Phase II (KMG-II): from individual species to whole genera.</title>
        <authorList>
            <person name="Goeker M."/>
        </authorList>
    </citation>
    <scope>NUCLEOTIDE SEQUENCE [LARGE SCALE GENOMIC DNA]</scope>
    <source>
        <strain evidence="2 3">DSM 46842</strain>
    </source>
</reference>